<proteinExistence type="predicted"/>
<organism evidence="1 2">
    <name type="scientific">Mycoplasma amphoriforme A39</name>
    <dbReference type="NCBI Taxonomy" id="572419"/>
    <lineage>
        <taxon>Bacteria</taxon>
        <taxon>Bacillati</taxon>
        <taxon>Mycoplasmatota</taxon>
        <taxon>Mollicutes</taxon>
        <taxon>Mycoplasmataceae</taxon>
        <taxon>Mycoplasma</taxon>
    </lineage>
</organism>
<name>A0A292IIM9_9MOLU</name>
<accession>A0A292IIM9</accession>
<sequence length="117" mass="13830">MITMFFCLGFVLLTFIVLLFTLKIQIHVPAQLHVRKEQTYLLVNSPKDLKIMNSKKIFHLYDDQSKKKTIYFKMKRSNLNKVPVIFLKNPNSPYKEGKYDVKIFLKSVTLAQHYFGI</sequence>
<dbReference type="AlphaFoldDB" id="A0A292IIM9"/>
<dbReference type="KEGG" id="mamp:MAMA39_06670"/>
<evidence type="ECO:0000313" key="1">
    <source>
        <dbReference type="EMBL" id="CDN40784.1"/>
    </source>
</evidence>
<dbReference type="EMBL" id="HG937516">
    <property type="protein sequence ID" value="CDN40784.1"/>
    <property type="molecule type" value="Genomic_DNA"/>
</dbReference>
<dbReference type="Proteomes" id="UP000261764">
    <property type="component" value="Chromosome I"/>
</dbReference>
<evidence type="ECO:0000313" key="2">
    <source>
        <dbReference type="Proteomes" id="UP000261764"/>
    </source>
</evidence>
<gene>
    <name evidence="1" type="ORF">MAMA39_06670</name>
</gene>
<keyword evidence="2" id="KW-1185">Reference proteome</keyword>
<protein>
    <submittedName>
        <fullName evidence="1">Uncharacterized protein</fullName>
    </submittedName>
</protein>
<reference evidence="1 2" key="1">
    <citation type="journal article" date="2015" name="Clin. Infect. Dis.">
        <title>Genomic Investigations unmask Mycoplasma amphoriforme, a new respiratory pathogen.</title>
        <authorList>
            <person name="Gillespie S.H."/>
            <person name="Ling C.L."/>
            <person name="Oravcova K."/>
            <person name="Pinheiro M."/>
            <person name="Wells L."/>
            <person name="Bryant J.M."/>
            <person name="McHugh T.D."/>
            <person name="Bebear C."/>
            <person name="Webster D."/>
            <person name="Harris S.R."/>
            <person name="Seth-Smith H.M."/>
            <person name="Thomson N.R."/>
        </authorList>
    </citation>
    <scope>NUCLEOTIDE SEQUENCE [LARGE SCALE GENOMIC DNA]</scope>
    <source>
        <strain evidence="1 2">A39</strain>
    </source>
</reference>